<dbReference type="OrthoDB" id="9806249at2"/>
<dbReference type="GO" id="GO:0008865">
    <property type="term" value="F:fructokinase activity"/>
    <property type="evidence" value="ECO:0007669"/>
    <property type="project" value="UniProtKB-ARBA"/>
</dbReference>
<keyword evidence="4 6" id="KW-0418">Kinase</keyword>
<dbReference type="InterPro" id="IPR029056">
    <property type="entry name" value="Ribokinase-like"/>
</dbReference>
<dbReference type="PROSITE" id="PS00584">
    <property type="entry name" value="PFKB_KINASES_2"/>
    <property type="match status" value="1"/>
</dbReference>
<proteinExistence type="inferred from homology"/>
<dbReference type="InterPro" id="IPR002139">
    <property type="entry name" value="Ribo/fructo_kinase"/>
</dbReference>
<evidence type="ECO:0000256" key="6">
    <source>
        <dbReference type="RuleBase" id="RU003704"/>
    </source>
</evidence>
<dbReference type="PROSITE" id="PS00583">
    <property type="entry name" value="PFKB_KINASES_1"/>
    <property type="match status" value="1"/>
</dbReference>
<protein>
    <submittedName>
        <fullName evidence="8">Fructokinase</fullName>
    </submittedName>
</protein>
<evidence type="ECO:0000256" key="5">
    <source>
        <dbReference type="ARBA" id="ARBA00022840"/>
    </source>
</evidence>
<dbReference type="Proteomes" id="UP000245634">
    <property type="component" value="Unassembled WGS sequence"/>
</dbReference>
<comment type="caution">
    <text evidence="8">The sequence shown here is derived from an EMBL/GenBank/DDBJ whole genome shotgun (WGS) entry which is preliminary data.</text>
</comment>
<dbReference type="PRINTS" id="PR00990">
    <property type="entry name" value="RIBOKINASE"/>
</dbReference>
<dbReference type="InterPro" id="IPR050306">
    <property type="entry name" value="PfkB_Carbo_kinase"/>
</dbReference>
<dbReference type="InterPro" id="IPR011611">
    <property type="entry name" value="PfkB_dom"/>
</dbReference>
<evidence type="ECO:0000256" key="3">
    <source>
        <dbReference type="ARBA" id="ARBA00022741"/>
    </source>
</evidence>
<dbReference type="PANTHER" id="PTHR43085:SF1">
    <property type="entry name" value="PSEUDOURIDINE KINASE-RELATED"/>
    <property type="match status" value="1"/>
</dbReference>
<reference evidence="8 9" key="1">
    <citation type="submission" date="2018-05" db="EMBL/GenBank/DDBJ databases">
        <title>Genomic Encyclopedia of Type Strains, Phase IV (KMG-IV): sequencing the most valuable type-strain genomes for metagenomic binning, comparative biology and taxonomic classification.</title>
        <authorList>
            <person name="Goeker M."/>
        </authorList>
    </citation>
    <scope>NUCLEOTIDE SEQUENCE [LARGE SCALE GENOMIC DNA]</scope>
    <source>
        <strain evidence="8 9">DSM 18773</strain>
    </source>
</reference>
<dbReference type="AlphaFoldDB" id="A0A316D3L7"/>
<keyword evidence="5" id="KW-0067">ATP-binding</keyword>
<evidence type="ECO:0000256" key="4">
    <source>
        <dbReference type="ARBA" id="ARBA00022777"/>
    </source>
</evidence>
<keyword evidence="9" id="KW-1185">Reference proteome</keyword>
<keyword evidence="2 6" id="KW-0808">Transferase</keyword>
<accession>A0A316D3L7</accession>
<evidence type="ECO:0000259" key="7">
    <source>
        <dbReference type="Pfam" id="PF00294"/>
    </source>
</evidence>
<sequence length="337" mass="36826">MYDVLAIGEMLIDFTPSVRGVGLADVPAFEKKPGGAPANVAVGVAKLGGSAAFLGKFGDDPFGDFLIGTLEQYGVDAVGCVKTKEAKTGLAFIAVEENGEHEFHFYRDPSADMLLREEDIREELIQNSRIVHVGSVTQVLPEATAATRKALELARKHGVITSFDVNFRLGIWRGREAEGKQKILDTIKLTDVLKVSESEMVFITGTEDVERGAQLLLEMGPKIVFVTLGEQGVYYITSKHRRRVPTFRVTPVDVTGAGDAFVAGFLRQLADRIQGRGIEYSLSMHEEIEEMTRYGAAVGALTVSKMGAIPALPTKEEVYQFMYRGAKGNPLRIPTQE</sequence>
<name>A0A316D3L7_9BACL</name>
<comment type="similarity">
    <text evidence="1 6">Belongs to the carbohydrate kinase PfkB family.</text>
</comment>
<evidence type="ECO:0000313" key="8">
    <source>
        <dbReference type="EMBL" id="PWK05987.1"/>
    </source>
</evidence>
<evidence type="ECO:0000256" key="1">
    <source>
        <dbReference type="ARBA" id="ARBA00010688"/>
    </source>
</evidence>
<dbReference type="EMBL" id="QGGL01000021">
    <property type="protein sequence ID" value="PWK05987.1"/>
    <property type="molecule type" value="Genomic_DNA"/>
</dbReference>
<dbReference type="PANTHER" id="PTHR43085">
    <property type="entry name" value="HEXOKINASE FAMILY MEMBER"/>
    <property type="match status" value="1"/>
</dbReference>
<gene>
    <name evidence="8" type="ORF">C7459_12150</name>
</gene>
<dbReference type="RefSeq" id="WP_109690973.1">
    <property type="nucleotide sequence ID" value="NZ_QGGL01000021.1"/>
</dbReference>
<dbReference type="SUPFAM" id="SSF53613">
    <property type="entry name" value="Ribokinase-like"/>
    <property type="match status" value="1"/>
</dbReference>
<dbReference type="InterPro" id="IPR002173">
    <property type="entry name" value="Carboh/pur_kinase_PfkB_CS"/>
</dbReference>
<dbReference type="GO" id="GO:0005524">
    <property type="term" value="F:ATP binding"/>
    <property type="evidence" value="ECO:0007669"/>
    <property type="project" value="UniProtKB-KW"/>
</dbReference>
<keyword evidence="3" id="KW-0547">Nucleotide-binding</keyword>
<organism evidence="8 9">
    <name type="scientific">Tumebacillus permanentifrigoris</name>
    <dbReference type="NCBI Taxonomy" id="378543"/>
    <lineage>
        <taxon>Bacteria</taxon>
        <taxon>Bacillati</taxon>
        <taxon>Bacillota</taxon>
        <taxon>Bacilli</taxon>
        <taxon>Bacillales</taxon>
        <taxon>Alicyclobacillaceae</taxon>
        <taxon>Tumebacillus</taxon>
    </lineage>
</organism>
<evidence type="ECO:0000313" key="9">
    <source>
        <dbReference type="Proteomes" id="UP000245634"/>
    </source>
</evidence>
<dbReference type="Gene3D" id="3.40.1190.20">
    <property type="match status" value="1"/>
</dbReference>
<dbReference type="CDD" id="cd01167">
    <property type="entry name" value="bac_FRK"/>
    <property type="match status" value="1"/>
</dbReference>
<dbReference type="GO" id="GO:0006000">
    <property type="term" value="P:fructose metabolic process"/>
    <property type="evidence" value="ECO:0007669"/>
    <property type="project" value="UniProtKB-ARBA"/>
</dbReference>
<evidence type="ECO:0000256" key="2">
    <source>
        <dbReference type="ARBA" id="ARBA00022679"/>
    </source>
</evidence>
<dbReference type="Pfam" id="PF00294">
    <property type="entry name" value="PfkB"/>
    <property type="match status" value="1"/>
</dbReference>
<feature type="domain" description="Carbohydrate kinase PfkB" evidence="7">
    <location>
        <begin position="3"/>
        <end position="314"/>
    </location>
</feature>